<evidence type="ECO:0000313" key="3">
    <source>
        <dbReference type="Proteomes" id="UP000653076"/>
    </source>
</evidence>
<proteinExistence type="predicted"/>
<accession>A0ABQ4JFM8</accession>
<dbReference type="EMBL" id="BOPC01000061">
    <property type="protein sequence ID" value="GIJ29102.1"/>
    <property type="molecule type" value="Genomic_DNA"/>
</dbReference>
<keyword evidence="1" id="KW-0812">Transmembrane</keyword>
<reference evidence="2 3" key="1">
    <citation type="submission" date="2021-01" db="EMBL/GenBank/DDBJ databases">
        <title>Whole genome shotgun sequence of Verrucosispora qiuiae NBRC 106684.</title>
        <authorList>
            <person name="Komaki H."/>
            <person name="Tamura T."/>
        </authorList>
    </citation>
    <scope>NUCLEOTIDE SEQUENCE [LARGE SCALE GENOMIC DNA]</scope>
    <source>
        <strain evidence="2 3">NBRC 106684</strain>
    </source>
</reference>
<name>A0ABQ4JFM8_9ACTN</name>
<feature type="transmembrane region" description="Helical" evidence="1">
    <location>
        <begin position="62"/>
        <end position="83"/>
    </location>
</feature>
<gene>
    <name evidence="2" type="ORF">Vqi01_42640</name>
</gene>
<keyword evidence="1" id="KW-0472">Membrane</keyword>
<organism evidence="2 3">
    <name type="scientific">Micromonospora qiuiae</name>
    <dbReference type="NCBI Taxonomy" id="502268"/>
    <lineage>
        <taxon>Bacteria</taxon>
        <taxon>Bacillati</taxon>
        <taxon>Actinomycetota</taxon>
        <taxon>Actinomycetes</taxon>
        <taxon>Micromonosporales</taxon>
        <taxon>Micromonosporaceae</taxon>
        <taxon>Micromonospora</taxon>
    </lineage>
</organism>
<comment type="caution">
    <text evidence="2">The sequence shown here is derived from an EMBL/GenBank/DDBJ whole genome shotgun (WGS) entry which is preliminary data.</text>
</comment>
<evidence type="ECO:0000256" key="1">
    <source>
        <dbReference type="SAM" id="Phobius"/>
    </source>
</evidence>
<evidence type="ECO:0000313" key="2">
    <source>
        <dbReference type="EMBL" id="GIJ29102.1"/>
    </source>
</evidence>
<dbReference type="Proteomes" id="UP000653076">
    <property type="component" value="Unassembled WGS sequence"/>
</dbReference>
<dbReference type="RefSeq" id="WP_204036578.1">
    <property type="nucleotide sequence ID" value="NZ_BOPC01000061.1"/>
</dbReference>
<feature type="transmembrane region" description="Helical" evidence="1">
    <location>
        <begin position="115"/>
        <end position="140"/>
    </location>
</feature>
<sequence length="198" mass="21139">MNIEDKRWEQLAEQQKFGQLDGARRQAEGWRTGLTGLTALLAVATIIKGPDNVADLTPDTRLVVLGALGVGFAALVAGSLIAVRAASGTPGEDTWLTGKALRTWTRNEVRAIRRAIRVAATLLVIGLAAIAFSIGLTWLAGPAVNKPGFKVVTTDTQVCGELLALDRTSVTLDVDPTSRQQRVVVRLDGILSMTPQRC</sequence>
<keyword evidence="1" id="KW-1133">Transmembrane helix</keyword>
<feature type="transmembrane region" description="Helical" evidence="1">
    <location>
        <begin position="32"/>
        <end position="50"/>
    </location>
</feature>
<protein>
    <submittedName>
        <fullName evidence="2">Uncharacterized protein</fullName>
    </submittedName>
</protein>
<keyword evidence="3" id="KW-1185">Reference proteome</keyword>